<feature type="domain" description="BD-FAE-like" evidence="2">
    <location>
        <begin position="79"/>
        <end position="297"/>
    </location>
</feature>
<dbReference type="PANTHER" id="PTHR48081">
    <property type="entry name" value="AB HYDROLASE SUPERFAMILY PROTEIN C4A8.06C"/>
    <property type="match status" value="1"/>
</dbReference>
<dbReference type="PANTHER" id="PTHR48081:SF13">
    <property type="entry name" value="ALPHA_BETA HYDROLASE"/>
    <property type="match status" value="1"/>
</dbReference>
<protein>
    <submittedName>
        <fullName evidence="3">Acetyl esterase/lipase</fullName>
    </submittedName>
</protein>
<dbReference type="InterPro" id="IPR049492">
    <property type="entry name" value="BD-FAE-like_dom"/>
</dbReference>
<dbReference type="InterPro" id="IPR050300">
    <property type="entry name" value="GDXG_lipolytic_enzyme"/>
</dbReference>
<keyword evidence="1" id="KW-0378">Hydrolase</keyword>
<organism evidence="3 4">
    <name type="scientific">Thermomonospora echinospora</name>
    <dbReference type="NCBI Taxonomy" id="1992"/>
    <lineage>
        <taxon>Bacteria</taxon>
        <taxon>Bacillati</taxon>
        <taxon>Actinomycetota</taxon>
        <taxon>Actinomycetes</taxon>
        <taxon>Streptosporangiales</taxon>
        <taxon>Thermomonosporaceae</taxon>
        <taxon>Thermomonospora</taxon>
    </lineage>
</organism>
<reference evidence="4" key="1">
    <citation type="submission" date="2016-10" db="EMBL/GenBank/DDBJ databases">
        <authorList>
            <person name="Varghese N."/>
            <person name="Submissions S."/>
        </authorList>
    </citation>
    <scope>NUCLEOTIDE SEQUENCE [LARGE SCALE GENOMIC DNA]</scope>
    <source>
        <strain evidence="4">DSM 43163</strain>
    </source>
</reference>
<dbReference type="AlphaFoldDB" id="A0A1H5W5Z1"/>
<proteinExistence type="predicted"/>
<dbReference type="GO" id="GO:0016787">
    <property type="term" value="F:hydrolase activity"/>
    <property type="evidence" value="ECO:0007669"/>
    <property type="project" value="UniProtKB-KW"/>
</dbReference>
<evidence type="ECO:0000256" key="1">
    <source>
        <dbReference type="ARBA" id="ARBA00022801"/>
    </source>
</evidence>
<accession>A0A1H5W5Z1</accession>
<dbReference type="InterPro" id="IPR029058">
    <property type="entry name" value="AB_hydrolase_fold"/>
</dbReference>
<dbReference type="EMBL" id="FNVO01000002">
    <property type="protein sequence ID" value="SEF94581.1"/>
    <property type="molecule type" value="Genomic_DNA"/>
</dbReference>
<dbReference type="Gene3D" id="3.40.50.1820">
    <property type="entry name" value="alpha/beta hydrolase"/>
    <property type="match status" value="1"/>
</dbReference>
<name>A0A1H5W5Z1_9ACTN</name>
<dbReference type="Proteomes" id="UP000236723">
    <property type="component" value="Unassembled WGS sequence"/>
</dbReference>
<dbReference type="SUPFAM" id="SSF53474">
    <property type="entry name" value="alpha/beta-Hydrolases"/>
    <property type="match status" value="1"/>
</dbReference>
<evidence type="ECO:0000259" key="2">
    <source>
        <dbReference type="Pfam" id="PF20434"/>
    </source>
</evidence>
<evidence type="ECO:0000313" key="4">
    <source>
        <dbReference type="Proteomes" id="UP000236723"/>
    </source>
</evidence>
<sequence length="345" mass="36537">MPQAAYYLSHWAANGRVLIVSVMRMPTICGVAAAAVVLAGCSPTELVDPEPLPETAPVPHAEDRRFDLDYAPGSPAQRLDLHVPAGTAPSPLVVYLHGGHWRDGDKSEVERDVRGELLKAGYAVASVNYRLTAEARWPAAVQDAKAAVRWLRANAGEYHLDPHRFAVVGSSSGGYLAAAVALTGDRGTIFDTSRADPPRTSDAVQAAVLWSAPVDFGSLDRQAEAAGCPPAVPAHGAADSAESAWLGEPVGRGGRKARAANLLSHVPKRPKPPFLLLHGTADCTVPPAQSQALHRALRRAGGTSTLTLVKGMDHLGTRYAKARLRATVDFLDRTLSRPAPQPHTS</sequence>
<keyword evidence="4" id="KW-1185">Reference proteome</keyword>
<evidence type="ECO:0000313" key="3">
    <source>
        <dbReference type="EMBL" id="SEF94581.1"/>
    </source>
</evidence>
<gene>
    <name evidence="3" type="ORF">SAMN04489712_102591</name>
</gene>
<dbReference type="Pfam" id="PF20434">
    <property type="entry name" value="BD-FAE"/>
    <property type="match status" value="1"/>
</dbReference>